<dbReference type="PANTHER" id="PTHR24057:SF18">
    <property type="entry name" value="SERINE_THREONINE-PROTEIN KINASE R03D7.5-RELATED"/>
    <property type="match status" value="1"/>
</dbReference>
<reference evidence="9" key="1">
    <citation type="submission" date="2022-11" db="UniProtKB">
        <authorList>
            <consortium name="WormBaseParasite"/>
        </authorList>
    </citation>
    <scope>IDENTIFICATION</scope>
</reference>
<dbReference type="GO" id="GO:0032436">
    <property type="term" value="P:positive regulation of proteasomal ubiquitin-dependent protein catabolic process"/>
    <property type="evidence" value="ECO:0007669"/>
    <property type="project" value="TreeGrafter"/>
</dbReference>
<sequence>MEEPSEIYDDYKDPRGVGVTLRVKDKKLHTRDGNFSFVYRAKISQIFEDGSEQQPSQLVALKRTIVPRVRDFRELHILRCLSVSHPHPNIVKLMYYRRRKYSSDVRNEKCWATYSLVFEFVPATLAQLRTEYHKNKNVLDIKLCIWQLFTGLDHLRKLHIIHRDIKPANLLVNSTTGRLTIADFGSAIYLAPYADRFQGTYAVTRFYRPPEFILGAARYNCMSDIWSGGCIFAELYLGEALFQGNDAFGQLQLIYTKLGTPSIDDLKDMHVRERDFIPALVSQAVYPFRELFLVSKYIDFTERTIAKSKGNCFSEIFEKLKYPADKNPASLIVKILDLNPKKRLNGRRLLFDEFFDELFQPGKIRKGGGLVTDAISLEEQKLVL</sequence>
<dbReference type="InterPro" id="IPR050591">
    <property type="entry name" value="GSK-3"/>
</dbReference>
<dbReference type="Pfam" id="PF00069">
    <property type="entry name" value="Pkinase"/>
    <property type="match status" value="1"/>
</dbReference>
<dbReference type="InterPro" id="IPR011009">
    <property type="entry name" value="Kinase-like_dom_sf"/>
</dbReference>
<dbReference type="InterPro" id="IPR008271">
    <property type="entry name" value="Ser/Thr_kinase_AS"/>
</dbReference>
<dbReference type="Proteomes" id="UP000887560">
    <property type="component" value="Unplaced"/>
</dbReference>
<evidence type="ECO:0000256" key="2">
    <source>
        <dbReference type="ARBA" id="ARBA00022527"/>
    </source>
</evidence>
<dbReference type="InterPro" id="IPR000719">
    <property type="entry name" value="Prot_kinase_dom"/>
</dbReference>
<dbReference type="PROSITE" id="PS00108">
    <property type="entry name" value="PROTEIN_KINASE_ST"/>
    <property type="match status" value="1"/>
</dbReference>
<dbReference type="GO" id="GO:0030424">
    <property type="term" value="C:axon"/>
    <property type="evidence" value="ECO:0007669"/>
    <property type="project" value="TreeGrafter"/>
</dbReference>
<keyword evidence="3" id="KW-0808">Transferase</keyword>
<feature type="domain" description="Protein kinase" evidence="7">
    <location>
        <begin position="24"/>
        <end position="355"/>
    </location>
</feature>
<dbReference type="PANTHER" id="PTHR24057">
    <property type="entry name" value="GLYCOGEN SYNTHASE KINASE-3 ALPHA"/>
    <property type="match status" value="1"/>
</dbReference>
<dbReference type="GO" id="GO:0090090">
    <property type="term" value="P:negative regulation of canonical Wnt signaling pathway"/>
    <property type="evidence" value="ECO:0007669"/>
    <property type="project" value="TreeGrafter"/>
</dbReference>
<dbReference type="GO" id="GO:0070507">
    <property type="term" value="P:regulation of microtubule cytoskeleton organization"/>
    <property type="evidence" value="ECO:0007669"/>
    <property type="project" value="TreeGrafter"/>
</dbReference>
<evidence type="ECO:0000256" key="6">
    <source>
        <dbReference type="ARBA" id="ARBA00022840"/>
    </source>
</evidence>
<dbReference type="GO" id="GO:0005829">
    <property type="term" value="C:cytosol"/>
    <property type="evidence" value="ECO:0007669"/>
    <property type="project" value="TreeGrafter"/>
</dbReference>
<name>A0A915P6J8_9BILA</name>
<evidence type="ECO:0000313" key="8">
    <source>
        <dbReference type="Proteomes" id="UP000887560"/>
    </source>
</evidence>
<keyword evidence="8" id="KW-1185">Reference proteome</keyword>
<dbReference type="Gene3D" id="3.30.200.20">
    <property type="entry name" value="Phosphorylase Kinase, domain 1"/>
    <property type="match status" value="1"/>
</dbReference>
<keyword evidence="6" id="KW-0067">ATP-binding</keyword>
<accession>A0A915P6J8</accession>
<evidence type="ECO:0000256" key="3">
    <source>
        <dbReference type="ARBA" id="ARBA00022679"/>
    </source>
</evidence>
<evidence type="ECO:0000259" key="7">
    <source>
        <dbReference type="PROSITE" id="PS50011"/>
    </source>
</evidence>
<evidence type="ECO:0000256" key="4">
    <source>
        <dbReference type="ARBA" id="ARBA00022741"/>
    </source>
</evidence>
<dbReference type="GO" id="GO:0005524">
    <property type="term" value="F:ATP binding"/>
    <property type="evidence" value="ECO:0007669"/>
    <property type="project" value="UniProtKB-KW"/>
</dbReference>
<comment type="similarity">
    <text evidence="1">Belongs to the protein kinase superfamily. CMGC Ser/Thr protein kinase family. GSK-3 subfamily.</text>
</comment>
<dbReference type="Gene3D" id="1.10.510.10">
    <property type="entry name" value="Transferase(Phosphotransferase) domain 1"/>
    <property type="match status" value="1"/>
</dbReference>
<dbReference type="WBParaSite" id="scf7180000423520.g11196">
    <property type="protein sequence ID" value="scf7180000423520.g11196"/>
    <property type="gene ID" value="scf7180000423520.g11196"/>
</dbReference>
<evidence type="ECO:0000313" key="9">
    <source>
        <dbReference type="WBParaSite" id="scf7180000423520.g11196"/>
    </source>
</evidence>
<dbReference type="GO" id="GO:0007165">
    <property type="term" value="P:signal transduction"/>
    <property type="evidence" value="ECO:0007669"/>
    <property type="project" value="TreeGrafter"/>
</dbReference>
<evidence type="ECO:0000256" key="5">
    <source>
        <dbReference type="ARBA" id="ARBA00022777"/>
    </source>
</evidence>
<dbReference type="AlphaFoldDB" id="A0A915P6J8"/>
<keyword evidence="4" id="KW-0547">Nucleotide-binding</keyword>
<keyword evidence="2" id="KW-0723">Serine/threonine-protein kinase</keyword>
<dbReference type="GO" id="GO:0030154">
    <property type="term" value="P:cell differentiation"/>
    <property type="evidence" value="ECO:0007669"/>
    <property type="project" value="TreeGrafter"/>
</dbReference>
<proteinExistence type="inferred from homology"/>
<keyword evidence="5" id="KW-0418">Kinase</keyword>
<dbReference type="GO" id="GO:0004674">
    <property type="term" value="F:protein serine/threonine kinase activity"/>
    <property type="evidence" value="ECO:0007669"/>
    <property type="project" value="UniProtKB-KW"/>
</dbReference>
<dbReference type="SUPFAM" id="SSF56112">
    <property type="entry name" value="Protein kinase-like (PK-like)"/>
    <property type="match status" value="1"/>
</dbReference>
<dbReference type="SMART" id="SM00220">
    <property type="entry name" value="S_TKc"/>
    <property type="match status" value="1"/>
</dbReference>
<dbReference type="FunFam" id="1.10.510.10:FF:000624">
    <property type="entry name" value="Mitogen-activated protein kinase"/>
    <property type="match status" value="1"/>
</dbReference>
<organism evidence="8 9">
    <name type="scientific">Meloidogyne floridensis</name>
    <dbReference type="NCBI Taxonomy" id="298350"/>
    <lineage>
        <taxon>Eukaryota</taxon>
        <taxon>Metazoa</taxon>
        <taxon>Ecdysozoa</taxon>
        <taxon>Nematoda</taxon>
        <taxon>Chromadorea</taxon>
        <taxon>Rhabditida</taxon>
        <taxon>Tylenchina</taxon>
        <taxon>Tylenchomorpha</taxon>
        <taxon>Tylenchoidea</taxon>
        <taxon>Meloidogynidae</taxon>
        <taxon>Meloidogyninae</taxon>
        <taxon>Meloidogyne</taxon>
    </lineage>
</organism>
<dbReference type="GO" id="GO:0005634">
    <property type="term" value="C:nucleus"/>
    <property type="evidence" value="ECO:0007669"/>
    <property type="project" value="TreeGrafter"/>
</dbReference>
<protein>
    <submittedName>
        <fullName evidence="9">Protein kinase domain-containing protein</fullName>
    </submittedName>
</protein>
<evidence type="ECO:0000256" key="1">
    <source>
        <dbReference type="ARBA" id="ARBA00005527"/>
    </source>
</evidence>
<dbReference type="PROSITE" id="PS50011">
    <property type="entry name" value="PROTEIN_KINASE_DOM"/>
    <property type="match status" value="1"/>
</dbReference>